<keyword evidence="2" id="KW-0378">Hydrolase</keyword>
<gene>
    <name evidence="5" type="ORF">SPRG_05840</name>
</gene>
<feature type="region of interest" description="Disordered" evidence="3">
    <location>
        <begin position="274"/>
        <end position="295"/>
    </location>
</feature>
<sequence>MNALWTADDAPEASRSNKRKRDQPPATGVWKVMRHLAGRLPSLLPSAGCLDMFWTADETPADDDDSEVNHGAAPIEHPIVQRARVTPSYKRGEPVQIGFGGCGGFYNYLLGVASVVQEHFDLSSAIFSGSSAGCFPALVLALGLDVKTFFHEPNMALIRDAKRKTYHGLGSWIPLTKAHMLQTLSPDAYQIADKRFYCSVTKVPSLQNELITSWSSNEDMVDCMLTSGHVPLYHPDWIKEFRGQKYIDGSVSNNAPVPHADAFPSHVFRSARGARSGRTGCSSRPTRTGRTSSSRWAAATRWPTCTSSKRFSLQDRSHRVVVAISLVCILV</sequence>
<dbReference type="Proteomes" id="UP000030745">
    <property type="component" value="Unassembled WGS sequence"/>
</dbReference>
<dbReference type="PROSITE" id="PS51635">
    <property type="entry name" value="PNPLA"/>
    <property type="match status" value="1"/>
</dbReference>
<dbReference type="SUPFAM" id="SSF52151">
    <property type="entry name" value="FabD/lysophospholipase-like"/>
    <property type="match status" value="1"/>
</dbReference>
<dbReference type="VEuPathDB" id="FungiDB:SPRG_05840"/>
<evidence type="ECO:0000256" key="1">
    <source>
        <dbReference type="ARBA" id="ARBA00023098"/>
    </source>
</evidence>
<proteinExistence type="predicted"/>
<dbReference type="OMA" id="FFHEPNM"/>
<dbReference type="KEGG" id="spar:SPRG_05840"/>
<dbReference type="PANTHER" id="PTHR12406">
    <property type="entry name" value="CALCIUM-INDEPENDENT PHOSPHOLIPASE A2 IPLA2 -RELATED"/>
    <property type="match status" value="1"/>
</dbReference>
<dbReference type="GO" id="GO:0055088">
    <property type="term" value="P:lipid homeostasis"/>
    <property type="evidence" value="ECO:0007669"/>
    <property type="project" value="TreeGrafter"/>
</dbReference>
<evidence type="ECO:0000313" key="6">
    <source>
        <dbReference type="Proteomes" id="UP000030745"/>
    </source>
</evidence>
<dbReference type="GO" id="GO:0005737">
    <property type="term" value="C:cytoplasm"/>
    <property type="evidence" value="ECO:0007669"/>
    <property type="project" value="TreeGrafter"/>
</dbReference>
<name>A0A067CFP2_SAPPC</name>
<dbReference type="GeneID" id="24128217"/>
<feature type="region of interest" description="Disordered" evidence="3">
    <location>
        <begin position="1"/>
        <end position="26"/>
    </location>
</feature>
<dbReference type="GO" id="GO:0005811">
    <property type="term" value="C:lipid droplet"/>
    <property type="evidence" value="ECO:0007669"/>
    <property type="project" value="TreeGrafter"/>
</dbReference>
<dbReference type="Gene3D" id="3.40.1090.10">
    <property type="entry name" value="Cytosolic phospholipase A2 catalytic domain"/>
    <property type="match status" value="1"/>
</dbReference>
<keyword evidence="1 2" id="KW-0443">Lipid metabolism</keyword>
<feature type="short sequence motif" description="GXSXG" evidence="2">
    <location>
        <begin position="129"/>
        <end position="133"/>
    </location>
</feature>
<dbReference type="GO" id="GO:0016020">
    <property type="term" value="C:membrane"/>
    <property type="evidence" value="ECO:0007669"/>
    <property type="project" value="TreeGrafter"/>
</dbReference>
<dbReference type="PANTHER" id="PTHR12406:SF7">
    <property type="entry name" value="PATATIN-LIKE PHOSPHOLIPASE DOMAIN-CONTAINING PROTEIN 4"/>
    <property type="match status" value="1"/>
</dbReference>
<dbReference type="OrthoDB" id="197155at2759"/>
<feature type="active site" description="Nucleophile" evidence="2">
    <location>
        <position position="131"/>
    </location>
</feature>
<keyword evidence="2" id="KW-0442">Lipid degradation</keyword>
<dbReference type="InterPro" id="IPR016035">
    <property type="entry name" value="Acyl_Trfase/lysoPLipase"/>
</dbReference>
<evidence type="ECO:0000313" key="5">
    <source>
        <dbReference type="EMBL" id="KDO29303.1"/>
    </source>
</evidence>
<evidence type="ECO:0000256" key="3">
    <source>
        <dbReference type="SAM" id="MobiDB-lite"/>
    </source>
</evidence>
<evidence type="ECO:0000256" key="2">
    <source>
        <dbReference type="PROSITE-ProRule" id="PRU01161"/>
    </source>
</evidence>
<dbReference type="AlphaFoldDB" id="A0A067CFP2"/>
<evidence type="ECO:0000259" key="4">
    <source>
        <dbReference type="PROSITE" id="PS51635"/>
    </source>
</evidence>
<dbReference type="InterPro" id="IPR002641">
    <property type="entry name" value="PNPLA_dom"/>
</dbReference>
<dbReference type="EMBL" id="KK583206">
    <property type="protein sequence ID" value="KDO29303.1"/>
    <property type="molecule type" value="Genomic_DNA"/>
</dbReference>
<feature type="active site" description="Proton acceptor" evidence="2">
    <location>
        <position position="248"/>
    </location>
</feature>
<feature type="domain" description="PNPLA" evidence="4">
    <location>
        <begin position="97"/>
        <end position="261"/>
    </location>
</feature>
<dbReference type="InterPro" id="IPR033562">
    <property type="entry name" value="PLPL"/>
</dbReference>
<comment type="caution">
    <text evidence="2">Lacks conserved residue(s) required for the propagation of feature annotation.</text>
</comment>
<protein>
    <recommendedName>
        <fullName evidence="4">PNPLA domain-containing protein</fullName>
    </recommendedName>
</protein>
<dbReference type="GO" id="GO:0019433">
    <property type="term" value="P:triglyceride catabolic process"/>
    <property type="evidence" value="ECO:0007669"/>
    <property type="project" value="TreeGrafter"/>
</dbReference>
<accession>A0A067CFP2</accession>
<dbReference type="RefSeq" id="XP_012199810.1">
    <property type="nucleotide sequence ID" value="XM_012344420.1"/>
</dbReference>
<reference evidence="5 6" key="1">
    <citation type="journal article" date="2013" name="PLoS Genet.">
        <title>Distinctive expansion of potential virulence genes in the genome of the oomycete fish pathogen Saprolegnia parasitica.</title>
        <authorList>
            <person name="Jiang R.H."/>
            <person name="de Bruijn I."/>
            <person name="Haas B.J."/>
            <person name="Belmonte R."/>
            <person name="Lobach L."/>
            <person name="Christie J."/>
            <person name="van den Ackerveken G."/>
            <person name="Bottin A."/>
            <person name="Bulone V."/>
            <person name="Diaz-Moreno S.M."/>
            <person name="Dumas B."/>
            <person name="Fan L."/>
            <person name="Gaulin E."/>
            <person name="Govers F."/>
            <person name="Grenville-Briggs L.J."/>
            <person name="Horner N.R."/>
            <person name="Levin J.Z."/>
            <person name="Mammella M."/>
            <person name="Meijer H.J."/>
            <person name="Morris P."/>
            <person name="Nusbaum C."/>
            <person name="Oome S."/>
            <person name="Phillips A.J."/>
            <person name="van Rooyen D."/>
            <person name="Rzeszutek E."/>
            <person name="Saraiva M."/>
            <person name="Secombes C.J."/>
            <person name="Seidl M.F."/>
            <person name="Snel B."/>
            <person name="Stassen J.H."/>
            <person name="Sykes S."/>
            <person name="Tripathy S."/>
            <person name="van den Berg H."/>
            <person name="Vega-Arreguin J.C."/>
            <person name="Wawra S."/>
            <person name="Young S.K."/>
            <person name="Zeng Q."/>
            <person name="Dieguez-Uribeondo J."/>
            <person name="Russ C."/>
            <person name="Tyler B.M."/>
            <person name="van West P."/>
        </authorList>
    </citation>
    <scope>NUCLEOTIDE SEQUENCE [LARGE SCALE GENOMIC DNA]</scope>
    <source>
        <strain evidence="5 6">CBS 223.65</strain>
    </source>
</reference>
<organism evidence="5 6">
    <name type="scientific">Saprolegnia parasitica (strain CBS 223.65)</name>
    <dbReference type="NCBI Taxonomy" id="695850"/>
    <lineage>
        <taxon>Eukaryota</taxon>
        <taxon>Sar</taxon>
        <taxon>Stramenopiles</taxon>
        <taxon>Oomycota</taxon>
        <taxon>Saprolegniomycetes</taxon>
        <taxon>Saprolegniales</taxon>
        <taxon>Saprolegniaceae</taxon>
        <taxon>Saprolegnia</taxon>
    </lineage>
</organism>
<keyword evidence="6" id="KW-1185">Reference proteome</keyword>
<dbReference type="Pfam" id="PF01734">
    <property type="entry name" value="Patatin"/>
    <property type="match status" value="1"/>
</dbReference>
<dbReference type="GO" id="GO:0004806">
    <property type="term" value="F:triacylglycerol lipase activity"/>
    <property type="evidence" value="ECO:0007669"/>
    <property type="project" value="TreeGrafter"/>
</dbReference>